<dbReference type="AlphaFoldDB" id="A0A813V783"/>
<sequence>MSIYSEDEGLFEILIDWPTPRPHFIIKFKNNAKMSSDYSPNEYFQVKFLKDNEKQDLLNIVFNFRQKFKLSKKYILSFHTGNWMDTKAFHAHLCVDLDEYKRVLDETNPDYTKFRPTGNWKIRDGGSIKEMYIKNLENYEPLTRNKSQKYKKDDLDVIRNNSIKSQRFDLTNFTNLDLTFLNEPKLRIRSNSDADYLNDLCKIAESLGLFDRLIKNNGCHICLSYESNSTTVKSGYLLLAADFFYNILPTNHRDTFLKNFERNDQFYIDT</sequence>
<accession>A0A813V783</accession>
<evidence type="ECO:0000313" key="2">
    <source>
        <dbReference type="Proteomes" id="UP000663879"/>
    </source>
</evidence>
<protein>
    <submittedName>
        <fullName evidence="1">Uncharacterized protein</fullName>
    </submittedName>
</protein>
<comment type="caution">
    <text evidence="1">The sequence shown here is derived from an EMBL/GenBank/DDBJ whole genome shotgun (WGS) entry which is preliminary data.</text>
</comment>
<evidence type="ECO:0000313" key="1">
    <source>
        <dbReference type="EMBL" id="CAF0836972.1"/>
    </source>
</evidence>
<dbReference type="Proteomes" id="UP000663879">
    <property type="component" value="Unassembled WGS sequence"/>
</dbReference>
<gene>
    <name evidence="1" type="ORF">OXX778_LOCUS8249</name>
</gene>
<reference evidence="1" key="1">
    <citation type="submission" date="2021-02" db="EMBL/GenBank/DDBJ databases">
        <authorList>
            <person name="Nowell W R."/>
        </authorList>
    </citation>
    <scope>NUCLEOTIDE SEQUENCE</scope>
    <source>
        <strain evidence="1">Ploen Becks lab</strain>
    </source>
</reference>
<organism evidence="1 2">
    <name type="scientific">Brachionus calyciflorus</name>
    <dbReference type="NCBI Taxonomy" id="104777"/>
    <lineage>
        <taxon>Eukaryota</taxon>
        <taxon>Metazoa</taxon>
        <taxon>Spiralia</taxon>
        <taxon>Gnathifera</taxon>
        <taxon>Rotifera</taxon>
        <taxon>Eurotatoria</taxon>
        <taxon>Monogononta</taxon>
        <taxon>Pseudotrocha</taxon>
        <taxon>Ploima</taxon>
        <taxon>Brachionidae</taxon>
        <taxon>Brachionus</taxon>
    </lineage>
</organism>
<dbReference type="OrthoDB" id="9972063at2759"/>
<keyword evidence="2" id="KW-1185">Reference proteome</keyword>
<proteinExistence type="predicted"/>
<dbReference type="EMBL" id="CAJNOC010001121">
    <property type="protein sequence ID" value="CAF0836972.1"/>
    <property type="molecule type" value="Genomic_DNA"/>
</dbReference>
<name>A0A813V783_9BILA</name>